<feature type="transmembrane region" description="Helical" evidence="1">
    <location>
        <begin position="20"/>
        <end position="38"/>
    </location>
</feature>
<dbReference type="AlphaFoldDB" id="A0A1R3KQ97"/>
<proteinExistence type="predicted"/>
<reference evidence="3" key="1">
    <citation type="submission" date="2013-09" db="EMBL/GenBank/DDBJ databases">
        <title>Corchorus olitorius genome sequencing.</title>
        <authorList>
            <person name="Alam M."/>
            <person name="Haque M.S."/>
            <person name="Islam M.S."/>
            <person name="Emdad E.M."/>
            <person name="Islam M.M."/>
            <person name="Ahmed B."/>
            <person name="Halim A."/>
            <person name="Hossen Q.M.M."/>
            <person name="Hossain M.Z."/>
            <person name="Ahmed R."/>
            <person name="Khan M.M."/>
            <person name="Islam R."/>
            <person name="Rashid M.M."/>
            <person name="Khan S.A."/>
            <person name="Rahman M.S."/>
            <person name="Alam M."/>
            <person name="Yahiya A.S."/>
            <person name="Khan M.S."/>
            <person name="Azam M.S."/>
            <person name="Haque T."/>
            <person name="Lashkar M.Z.H."/>
            <person name="Akhand A.I."/>
            <person name="Morshed G."/>
            <person name="Roy S."/>
            <person name="Uddin K.S."/>
            <person name="Rabeya T."/>
            <person name="Hossain A.S."/>
            <person name="Chowdhury A."/>
            <person name="Snigdha A.R."/>
            <person name="Mortoza M.S."/>
            <person name="Matin S.A."/>
            <person name="Hoque S.M.E."/>
            <person name="Islam M.K."/>
            <person name="Roy D.K."/>
            <person name="Haider R."/>
            <person name="Moosa M.M."/>
            <person name="Elias S.M."/>
            <person name="Hasan A.M."/>
            <person name="Jahan S."/>
            <person name="Shafiuddin M."/>
            <person name="Mahmood N."/>
            <person name="Shommy N.S."/>
        </authorList>
    </citation>
    <scope>NUCLEOTIDE SEQUENCE [LARGE SCALE GENOMIC DNA]</scope>
    <source>
        <strain evidence="3">cv. O-4</strain>
    </source>
</reference>
<organism evidence="2 3">
    <name type="scientific">Corchorus olitorius</name>
    <dbReference type="NCBI Taxonomy" id="93759"/>
    <lineage>
        <taxon>Eukaryota</taxon>
        <taxon>Viridiplantae</taxon>
        <taxon>Streptophyta</taxon>
        <taxon>Embryophyta</taxon>
        <taxon>Tracheophyta</taxon>
        <taxon>Spermatophyta</taxon>
        <taxon>Magnoliopsida</taxon>
        <taxon>eudicotyledons</taxon>
        <taxon>Gunneridae</taxon>
        <taxon>Pentapetalae</taxon>
        <taxon>rosids</taxon>
        <taxon>malvids</taxon>
        <taxon>Malvales</taxon>
        <taxon>Malvaceae</taxon>
        <taxon>Grewioideae</taxon>
        <taxon>Apeibeae</taxon>
        <taxon>Corchorus</taxon>
    </lineage>
</organism>
<sequence>MGSITKLAATVWNLLSLRRFVHSLSFLCSVFLYIYILVDVVKNAVNFGAVAVDE</sequence>
<keyword evidence="1" id="KW-1133">Transmembrane helix</keyword>
<keyword evidence="3" id="KW-1185">Reference proteome</keyword>
<comment type="caution">
    <text evidence="2">The sequence shown here is derived from an EMBL/GenBank/DDBJ whole genome shotgun (WGS) entry which is preliminary data.</text>
</comment>
<evidence type="ECO:0000313" key="2">
    <source>
        <dbReference type="EMBL" id="OMP09251.1"/>
    </source>
</evidence>
<evidence type="ECO:0000256" key="1">
    <source>
        <dbReference type="SAM" id="Phobius"/>
    </source>
</evidence>
<protein>
    <submittedName>
        <fullName evidence="2">Uncharacterized protein</fullName>
    </submittedName>
</protein>
<dbReference type="EMBL" id="AWUE01012401">
    <property type="protein sequence ID" value="OMP09251.1"/>
    <property type="molecule type" value="Genomic_DNA"/>
</dbReference>
<dbReference type="Proteomes" id="UP000187203">
    <property type="component" value="Unassembled WGS sequence"/>
</dbReference>
<keyword evidence="1" id="KW-0812">Transmembrane</keyword>
<name>A0A1R3KQ97_9ROSI</name>
<gene>
    <name evidence="2" type="ORF">COLO4_05661</name>
</gene>
<keyword evidence="1" id="KW-0472">Membrane</keyword>
<evidence type="ECO:0000313" key="3">
    <source>
        <dbReference type="Proteomes" id="UP000187203"/>
    </source>
</evidence>
<accession>A0A1R3KQ97</accession>